<keyword evidence="3" id="KW-0175">Coiled coil</keyword>
<evidence type="ECO:0000256" key="6">
    <source>
        <dbReference type="ARBA" id="ARBA00023242"/>
    </source>
</evidence>
<dbReference type="Pfam" id="PF02042">
    <property type="entry name" value="RWP-RK"/>
    <property type="match status" value="1"/>
</dbReference>
<evidence type="ECO:0000256" key="1">
    <source>
        <dbReference type="ARBA" id="ARBA00004049"/>
    </source>
</evidence>
<feature type="domain" description="RWP-RK" evidence="8">
    <location>
        <begin position="34"/>
        <end position="118"/>
    </location>
</feature>
<dbReference type="PROSITE" id="PS51519">
    <property type="entry name" value="RWP_RK"/>
    <property type="match status" value="1"/>
</dbReference>
<accession>A0A397C0Y1</accession>
<comment type="caution">
    <text evidence="9">The sequence shown here is derived from an EMBL/GenBank/DDBJ whole genome shotgun (WGS) entry which is preliminary data.</text>
</comment>
<proteinExistence type="predicted"/>
<reference evidence="9 10" key="1">
    <citation type="submission" date="2018-08" db="EMBL/GenBank/DDBJ databases">
        <title>Aphanomyces genome sequencing and annotation.</title>
        <authorList>
            <person name="Minardi D."/>
            <person name="Oidtmann B."/>
            <person name="Van Der Giezen M."/>
            <person name="Studholme D.J."/>
        </authorList>
    </citation>
    <scope>NUCLEOTIDE SEQUENCE [LARGE SCALE GENOMIC DNA]</scope>
    <source>
        <strain evidence="9 10">Yx</strain>
    </source>
</reference>
<dbReference type="AlphaFoldDB" id="A0A397C0Y1"/>
<keyword evidence="4" id="KW-0238">DNA-binding</keyword>
<sequence length="233" mass="26948">MDLDLDHLHNDDDFHVMDLNVMHKNLYPDSPTNESASTHMRRRALSLNKITIEDFYDFFDKPIVAVAREFGVCTTLFKKICRKSGIHRWPYRKISSLSKTIDAIEDTLHQDLSAIERSKMMSQLDDLQKKRDYVRRNPNSKVALVKPAEALSLASRLKPTKPQPENQGFDDSNSEPYSVESPRDDIHQSHRAAYDFDDSIEDEFSQFPNLYSHHHLLPPTDLALDDYSCVVEI</sequence>
<dbReference type="PANTHER" id="PTHR46373">
    <property type="entry name" value="PROTEIN RKD4"/>
    <property type="match status" value="1"/>
</dbReference>
<comment type="function">
    <text evidence="1">Putative transcription factor.</text>
</comment>
<name>A0A397C0Y1_APHAT</name>
<keyword evidence="2" id="KW-0805">Transcription regulation</keyword>
<dbReference type="GO" id="GO:0003700">
    <property type="term" value="F:DNA-binding transcription factor activity"/>
    <property type="evidence" value="ECO:0007669"/>
    <property type="project" value="InterPro"/>
</dbReference>
<organism evidence="9 10">
    <name type="scientific">Aphanomyces astaci</name>
    <name type="common">Crayfish plague agent</name>
    <dbReference type="NCBI Taxonomy" id="112090"/>
    <lineage>
        <taxon>Eukaryota</taxon>
        <taxon>Sar</taxon>
        <taxon>Stramenopiles</taxon>
        <taxon>Oomycota</taxon>
        <taxon>Saprolegniomycetes</taxon>
        <taxon>Saprolegniales</taxon>
        <taxon>Verrucalvaceae</taxon>
        <taxon>Aphanomyces</taxon>
    </lineage>
</organism>
<evidence type="ECO:0000256" key="4">
    <source>
        <dbReference type="ARBA" id="ARBA00023125"/>
    </source>
</evidence>
<feature type="compositionally biased region" description="Polar residues" evidence="7">
    <location>
        <begin position="163"/>
        <end position="176"/>
    </location>
</feature>
<protein>
    <recommendedName>
        <fullName evidence="8">RWP-RK domain-containing protein</fullName>
    </recommendedName>
</protein>
<feature type="region of interest" description="Disordered" evidence="7">
    <location>
        <begin position="155"/>
        <end position="187"/>
    </location>
</feature>
<evidence type="ECO:0000256" key="2">
    <source>
        <dbReference type="ARBA" id="ARBA00023015"/>
    </source>
</evidence>
<evidence type="ECO:0000259" key="8">
    <source>
        <dbReference type="PROSITE" id="PS51519"/>
    </source>
</evidence>
<dbReference type="VEuPathDB" id="FungiDB:H257_15608"/>
<dbReference type="EMBL" id="QUTA01001367">
    <property type="protein sequence ID" value="RHY33874.1"/>
    <property type="molecule type" value="Genomic_DNA"/>
</dbReference>
<evidence type="ECO:0000313" key="10">
    <source>
        <dbReference type="Proteomes" id="UP000266239"/>
    </source>
</evidence>
<keyword evidence="5" id="KW-0804">Transcription</keyword>
<dbReference type="InterPro" id="IPR044607">
    <property type="entry name" value="RKD-like"/>
</dbReference>
<gene>
    <name evidence="9" type="ORF">DYB25_000407</name>
</gene>
<dbReference type="InterPro" id="IPR003035">
    <property type="entry name" value="RWP-RK_dom"/>
</dbReference>
<dbReference type="Proteomes" id="UP000266239">
    <property type="component" value="Unassembled WGS sequence"/>
</dbReference>
<dbReference type="PANTHER" id="PTHR46373:SF2">
    <property type="entry name" value="RWP-RK DOMAIN-CONTAINING PROTEIN"/>
    <property type="match status" value="1"/>
</dbReference>
<evidence type="ECO:0000256" key="7">
    <source>
        <dbReference type="SAM" id="MobiDB-lite"/>
    </source>
</evidence>
<evidence type="ECO:0000256" key="3">
    <source>
        <dbReference type="ARBA" id="ARBA00023054"/>
    </source>
</evidence>
<evidence type="ECO:0000313" key="9">
    <source>
        <dbReference type="EMBL" id="RHY33874.1"/>
    </source>
</evidence>
<evidence type="ECO:0000256" key="5">
    <source>
        <dbReference type="ARBA" id="ARBA00023163"/>
    </source>
</evidence>
<dbReference type="GO" id="GO:0003677">
    <property type="term" value="F:DNA binding"/>
    <property type="evidence" value="ECO:0007669"/>
    <property type="project" value="UniProtKB-KW"/>
</dbReference>
<keyword evidence="6" id="KW-0539">Nucleus</keyword>